<feature type="domain" description="GS beta-grasp" evidence="10">
    <location>
        <begin position="15"/>
        <end position="100"/>
    </location>
</feature>
<dbReference type="Gene3D" id="3.10.20.70">
    <property type="entry name" value="Glutamine synthetase, N-terminal domain"/>
    <property type="match status" value="1"/>
</dbReference>
<evidence type="ECO:0000256" key="8">
    <source>
        <dbReference type="PROSITE-ProRule" id="PRU01330"/>
    </source>
</evidence>
<comment type="similarity">
    <text evidence="2 8 9">Belongs to the glutamine synthetase family.</text>
</comment>
<feature type="domain" description="GS catalytic" evidence="11">
    <location>
        <begin position="107"/>
        <end position="443"/>
    </location>
</feature>
<dbReference type="InterPro" id="IPR008146">
    <property type="entry name" value="Gln_synth_cat_dom"/>
</dbReference>
<dbReference type="PANTHER" id="PTHR43785:SF11">
    <property type="entry name" value="GAMMA-GLUTAMYLPOLYAMINE SYNTHETASE GLNA2"/>
    <property type="match status" value="1"/>
</dbReference>
<gene>
    <name evidence="12" type="ORF">PIG85_05000</name>
</gene>
<evidence type="ECO:0000259" key="10">
    <source>
        <dbReference type="PROSITE" id="PS51986"/>
    </source>
</evidence>
<sequence length="443" mass="49280">MRPVEEEVLTKIAESDTRFVRLWFTDVLGVLKSVAIDPVELERAFAEGIGFDGSAIQGLSRVYESDMILRPDASTFQLLPWCTDSDPVGRMFCDLTNPDGSAAQTDPRAVLERALDHAAKLGFSFRIHPEIEFYLLKPTRDADGRIVPVDEAGYFDHVARGGDNDFRRRAIEMLEAMGISVEMSHHEGGPGQNEIDLRSVDALTAADNIMTFRTLVKEVALREDMQATFMPKPIAGVPGSGMHAHMSLFEGERNAFHDPSGQYQLSRTARSFIAGILTHAQEMSAVTNQHVNSYKRLWGGGEAPSFVCWGHNNRSALVRVPNYKPNKPESARIEYRALDPAVNPYLGFAVLLEAGLAGIENGYELAPEAEDNVWALTDQERRVLGIPSLPSSLSSAVKAMKKSDLVAATLGEEVFEFVIANKEREWQEYRAQVTEFELRQFFL</sequence>
<dbReference type="KEGG" id="wne:PIG85_05000"/>
<dbReference type="SUPFAM" id="SSF54368">
    <property type="entry name" value="Glutamine synthetase, N-terminal domain"/>
    <property type="match status" value="1"/>
</dbReference>
<evidence type="ECO:0000256" key="9">
    <source>
        <dbReference type="RuleBase" id="RU000384"/>
    </source>
</evidence>
<evidence type="ECO:0000313" key="13">
    <source>
        <dbReference type="Proteomes" id="UP001211044"/>
    </source>
</evidence>
<protein>
    <submittedName>
        <fullName evidence="12">Glutamine synthetase family protein</fullName>
    </submittedName>
</protein>
<dbReference type="GO" id="GO:0006542">
    <property type="term" value="P:glutamine biosynthetic process"/>
    <property type="evidence" value="ECO:0007669"/>
    <property type="project" value="InterPro"/>
</dbReference>
<organism evidence="12 13">
    <name type="scientific">Winkia neuii subsp. anitrata</name>
    <dbReference type="NCBI Taxonomy" id="29318"/>
    <lineage>
        <taxon>Bacteria</taxon>
        <taxon>Bacillati</taxon>
        <taxon>Actinomycetota</taxon>
        <taxon>Actinomycetes</taxon>
        <taxon>Actinomycetales</taxon>
        <taxon>Actinomycetaceae</taxon>
        <taxon>Winkia</taxon>
    </lineage>
</organism>
<reference evidence="12" key="1">
    <citation type="submission" date="2023-01" db="EMBL/GenBank/DDBJ databases">
        <title>Comparative Genomic Analysis of the Clinically-Derived Winkia Strain NY0527 Provides Evidence into the Taxonomic Reassignment of Winkia neuii and Characterizes Their Virulence Traits.</title>
        <authorList>
            <person name="Cai X."/>
            <person name="Peng Y."/>
            <person name="Li M."/>
            <person name="Qiu Y."/>
            <person name="Wang Y."/>
            <person name="Xu L."/>
            <person name="Hou Q."/>
        </authorList>
    </citation>
    <scope>NUCLEOTIDE SEQUENCE</scope>
    <source>
        <strain evidence="12">NY0527</strain>
    </source>
</reference>
<evidence type="ECO:0000256" key="3">
    <source>
        <dbReference type="ARBA" id="ARBA00022598"/>
    </source>
</evidence>
<dbReference type="Pfam" id="PF03951">
    <property type="entry name" value="Gln-synt_N"/>
    <property type="match status" value="1"/>
</dbReference>
<evidence type="ECO:0000256" key="7">
    <source>
        <dbReference type="ARBA" id="ARBA00022842"/>
    </source>
</evidence>
<evidence type="ECO:0000259" key="11">
    <source>
        <dbReference type="PROSITE" id="PS51987"/>
    </source>
</evidence>
<accession>A0AB38XS80</accession>
<dbReference type="PANTHER" id="PTHR43785">
    <property type="entry name" value="GAMMA-GLUTAMYLPUTRESCINE SYNTHETASE"/>
    <property type="match status" value="1"/>
</dbReference>
<dbReference type="InterPro" id="IPR014746">
    <property type="entry name" value="Gln_synth/guanido_kin_cat_dom"/>
</dbReference>
<dbReference type="Pfam" id="PF00120">
    <property type="entry name" value="Gln-synt_C"/>
    <property type="match status" value="1"/>
</dbReference>
<evidence type="ECO:0000313" key="12">
    <source>
        <dbReference type="EMBL" id="WCE47007.1"/>
    </source>
</evidence>
<evidence type="ECO:0000256" key="5">
    <source>
        <dbReference type="ARBA" id="ARBA00022741"/>
    </source>
</evidence>
<dbReference type="SMART" id="SM01230">
    <property type="entry name" value="Gln-synt_C"/>
    <property type="match status" value="1"/>
</dbReference>
<dbReference type="AlphaFoldDB" id="A0AB38XS80"/>
<keyword evidence="6" id="KW-0067">ATP-binding</keyword>
<keyword evidence="4" id="KW-0479">Metal-binding</keyword>
<dbReference type="SUPFAM" id="SSF55931">
    <property type="entry name" value="Glutamine synthetase/guanido kinase"/>
    <property type="match status" value="1"/>
</dbReference>
<dbReference type="PROSITE" id="PS51986">
    <property type="entry name" value="GS_BETA_GRASP"/>
    <property type="match status" value="1"/>
</dbReference>
<proteinExistence type="inferred from homology"/>
<evidence type="ECO:0000256" key="1">
    <source>
        <dbReference type="ARBA" id="ARBA00001946"/>
    </source>
</evidence>
<dbReference type="PROSITE" id="PS00181">
    <property type="entry name" value="GLNA_ATP"/>
    <property type="match status" value="1"/>
</dbReference>
<evidence type="ECO:0000256" key="6">
    <source>
        <dbReference type="ARBA" id="ARBA00022840"/>
    </source>
</evidence>
<dbReference type="GO" id="GO:0046872">
    <property type="term" value="F:metal ion binding"/>
    <property type="evidence" value="ECO:0007669"/>
    <property type="project" value="UniProtKB-KW"/>
</dbReference>
<keyword evidence="3" id="KW-0436">Ligase</keyword>
<evidence type="ECO:0000256" key="2">
    <source>
        <dbReference type="ARBA" id="ARBA00009897"/>
    </source>
</evidence>
<keyword evidence="7" id="KW-0460">Magnesium</keyword>
<dbReference type="InterPro" id="IPR008147">
    <property type="entry name" value="Gln_synt_N"/>
</dbReference>
<dbReference type="EMBL" id="CP116394">
    <property type="protein sequence ID" value="WCE47007.1"/>
    <property type="molecule type" value="Genomic_DNA"/>
</dbReference>
<dbReference type="InterPro" id="IPR027303">
    <property type="entry name" value="Gln_synth_gly_rich_site"/>
</dbReference>
<dbReference type="GO" id="GO:0005524">
    <property type="term" value="F:ATP binding"/>
    <property type="evidence" value="ECO:0007669"/>
    <property type="project" value="UniProtKB-KW"/>
</dbReference>
<keyword evidence="5" id="KW-0547">Nucleotide-binding</keyword>
<comment type="cofactor">
    <cofactor evidence="1">
        <name>Mg(2+)</name>
        <dbReference type="ChEBI" id="CHEBI:18420"/>
    </cofactor>
</comment>
<name>A0AB38XS80_9ACTO</name>
<dbReference type="RefSeq" id="WP_004805449.1">
    <property type="nucleotide sequence ID" value="NZ_CP116394.1"/>
</dbReference>
<dbReference type="Proteomes" id="UP001211044">
    <property type="component" value="Chromosome"/>
</dbReference>
<evidence type="ECO:0000256" key="4">
    <source>
        <dbReference type="ARBA" id="ARBA00022723"/>
    </source>
</evidence>
<dbReference type="GO" id="GO:0004356">
    <property type="term" value="F:glutamine synthetase activity"/>
    <property type="evidence" value="ECO:0007669"/>
    <property type="project" value="InterPro"/>
</dbReference>
<dbReference type="PROSITE" id="PS51987">
    <property type="entry name" value="GS_CATALYTIC"/>
    <property type="match status" value="1"/>
</dbReference>
<dbReference type="Gene3D" id="3.30.590.10">
    <property type="entry name" value="Glutamine synthetase/guanido kinase, catalytic domain"/>
    <property type="match status" value="1"/>
</dbReference>
<dbReference type="InterPro" id="IPR036651">
    <property type="entry name" value="Gln_synt_N_sf"/>
</dbReference>
<dbReference type="FunFam" id="3.30.590.10:FF:000003">
    <property type="entry name" value="Glutamine synthetase 2"/>
    <property type="match status" value="1"/>
</dbReference>